<dbReference type="Proteomes" id="UP000243515">
    <property type="component" value="Unassembled WGS sequence"/>
</dbReference>
<feature type="region of interest" description="Disordered" evidence="4">
    <location>
        <begin position="33"/>
        <end position="93"/>
    </location>
</feature>
<sequence length="128" mass="13809">MRVTTVLREAARTPLIKFIGKRTIPAILPATVDHTPTAHPASPSQTLPDSFAAYRSKAQQHGPLNNPSRLSSLSHGVIGRTPGSALGPIKPNKGEFFDRVELPVRFHRMPWTQAEIDAVETGGASLVP</sequence>
<protein>
    <recommendedName>
        <fullName evidence="7">Ribosomal protein S36, mitochondrial</fullName>
    </recommendedName>
</protein>
<dbReference type="GO" id="GO:0006103">
    <property type="term" value="P:2-oxoglutarate metabolic process"/>
    <property type="evidence" value="ECO:0007669"/>
    <property type="project" value="InterPro"/>
</dbReference>
<accession>A0A232M3U4</accession>
<keyword evidence="2" id="KW-0496">Mitochondrion</keyword>
<dbReference type="EMBL" id="NPHW01002613">
    <property type="protein sequence ID" value="OXV11081.1"/>
    <property type="molecule type" value="Genomic_DNA"/>
</dbReference>
<proteinExistence type="inferred from homology"/>
<dbReference type="Pfam" id="PF10937">
    <property type="entry name" value="Kgd4-YMR31"/>
    <property type="match status" value="1"/>
</dbReference>
<reference evidence="5 6" key="1">
    <citation type="journal article" date="2015" name="Environ. Microbiol.">
        <title>Metagenome sequence of Elaphomyces granulatus from sporocarp tissue reveals Ascomycota ectomycorrhizal fingerprints of genome expansion and a Proteobacteria-rich microbiome.</title>
        <authorList>
            <person name="Quandt C.A."/>
            <person name="Kohler A."/>
            <person name="Hesse C.N."/>
            <person name="Sharpton T.J."/>
            <person name="Martin F."/>
            <person name="Spatafora J.W."/>
        </authorList>
    </citation>
    <scope>NUCLEOTIDE SEQUENCE [LARGE SCALE GENOMIC DNA]</scope>
    <source>
        <strain evidence="5 6">OSC145934</strain>
    </source>
</reference>
<feature type="compositionally biased region" description="Low complexity" evidence="4">
    <location>
        <begin position="63"/>
        <end position="74"/>
    </location>
</feature>
<organism evidence="5 6">
    <name type="scientific">Elaphomyces granulatus</name>
    <dbReference type="NCBI Taxonomy" id="519963"/>
    <lineage>
        <taxon>Eukaryota</taxon>
        <taxon>Fungi</taxon>
        <taxon>Dikarya</taxon>
        <taxon>Ascomycota</taxon>
        <taxon>Pezizomycotina</taxon>
        <taxon>Eurotiomycetes</taxon>
        <taxon>Eurotiomycetidae</taxon>
        <taxon>Eurotiales</taxon>
        <taxon>Elaphomycetaceae</taxon>
        <taxon>Elaphomyces</taxon>
    </lineage>
</organism>
<dbReference type="OrthoDB" id="2116030at2759"/>
<evidence type="ECO:0000256" key="2">
    <source>
        <dbReference type="ARBA" id="ARBA00023128"/>
    </source>
</evidence>
<evidence type="ECO:0000313" key="5">
    <source>
        <dbReference type="EMBL" id="OXV11081.1"/>
    </source>
</evidence>
<evidence type="ECO:0000256" key="1">
    <source>
        <dbReference type="ARBA" id="ARBA00004173"/>
    </source>
</evidence>
<gene>
    <name evidence="5" type="ORF">Egran_01162</name>
</gene>
<dbReference type="PANTHER" id="PTHR31601">
    <property type="entry name" value="28S RIBOSOMAL PROTEIN S36, MITOCHONDRIAL"/>
    <property type="match status" value="1"/>
</dbReference>
<keyword evidence="6" id="KW-1185">Reference proteome</keyword>
<evidence type="ECO:0008006" key="7">
    <source>
        <dbReference type="Google" id="ProtNLM"/>
    </source>
</evidence>
<dbReference type="PANTHER" id="PTHR31601:SF2">
    <property type="entry name" value="ALPHA-KETOGLUTARATE DEHYDROGENASE COMPONENT 4"/>
    <property type="match status" value="1"/>
</dbReference>
<comment type="similarity">
    <text evidence="3">Belongs to the alpha-ketoglutarate dehydrogenase component 4 family.</text>
</comment>
<evidence type="ECO:0000313" key="6">
    <source>
        <dbReference type="Proteomes" id="UP000243515"/>
    </source>
</evidence>
<comment type="subcellular location">
    <subcellularLocation>
        <location evidence="1">Mitochondrion</location>
    </subcellularLocation>
</comment>
<comment type="caution">
    <text evidence="5">The sequence shown here is derived from an EMBL/GenBank/DDBJ whole genome shotgun (WGS) entry which is preliminary data.</text>
</comment>
<dbReference type="GO" id="GO:0004591">
    <property type="term" value="F:oxoglutarate dehydrogenase (succinyl-transferring) activity"/>
    <property type="evidence" value="ECO:0007669"/>
    <property type="project" value="TreeGrafter"/>
</dbReference>
<evidence type="ECO:0000256" key="3">
    <source>
        <dbReference type="ARBA" id="ARBA00043970"/>
    </source>
</evidence>
<dbReference type="GO" id="GO:0005739">
    <property type="term" value="C:mitochondrion"/>
    <property type="evidence" value="ECO:0007669"/>
    <property type="project" value="UniProtKB-SubCell"/>
</dbReference>
<dbReference type="AlphaFoldDB" id="A0A232M3U4"/>
<dbReference type="InterPro" id="IPR020373">
    <property type="entry name" value="Kgd4/YMR-31"/>
</dbReference>
<name>A0A232M3U4_9EURO</name>
<evidence type="ECO:0000256" key="4">
    <source>
        <dbReference type="SAM" id="MobiDB-lite"/>
    </source>
</evidence>